<keyword evidence="2" id="KW-1185">Reference proteome</keyword>
<dbReference type="AlphaFoldDB" id="A0A2W3ZIQ5"/>
<organism evidence="1 2">
    <name type="scientific">Enterococcus plantarum</name>
    <dbReference type="NCBI Taxonomy" id="1077675"/>
    <lineage>
        <taxon>Bacteria</taxon>
        <taxon>Bacillati</taxon>
        <taxon>Bacillota</taxon>
        <taxon>Bacilli</taxon>
        <taxon>Lactobacillales</taxon>
        <taxon>Enterococcaceae</taxon>
        <taxon>Enterococcus</taxon>
    </lineage>
</organism>
<dbReference type="RefSeq" id="WP_181429423.1">
    <property type="nucleotide sequence ID" value="NZ_PIEU01000011.1"/>
</dbReference>
<accession>A0A2W3ZIQ5</accession>
<dbReference type="EMBL" id="PIEU01000011">
    <property type="protein sequence ID" value="PZL77200.1"/>
    <property type="molecule type" value="Genomic_DNA"/>
</dbReference>
<name>A0A2W3ZIQ5_9ENTE</name>
<proteinExistence type="predicted"/>
<sequence length="144" mass="17006">ISQADLEQFSCKYPIRLNTVELGKESCGLGEQFIYTSDLYKNVRESDSFEEQISEKTEVIFLNHLDVENDYDEGLVTYLISTYEETSIIIFIEDPEKPSWLERLLYHRLSGSYLDFVYSNRLGREYPIDTLVRFQDFFLKNLIT</sequence>
<feature type="non-terminal residue" evidence="1">
    <location>
        <position position="1"/>
    </location>
</feature>
<evidence type="ECO:0000313" key="1">
    <source>
        <dbReference type="EMBL" id="PZL77200.1"/>
    </source>
</evidence>
<dbReference type="Proteomes" id="UP000249828">
    <property type="component" value="Unassembled WGS sequence"/>
</dbReference>
<comment type="caution">
    <text evidence="1">The sequence shown here is derived from an EMBL/GenBank/DDBJ whole genome shotgun (WGS) entry which is preliminary data.</text>
</comment>
<protein>
    <submittedName>
        <fullName evidence="1">Uncharacterized protein</fullName>
    </submittedName>
</protein>
<gene>
    <name evidence="1" type="ORF">CI088_01830</name>
</gene>
<evidence type="ECO:0000313" key="2">
    <source>
        <dbReference type="Proteomes" id="UP000249828"/>
    </source>
</evidence>
<reference evidence="1 2" key="1">
    <citation type="submission" date="2017-11" db="EMBL/GenBank/DDBJ databases">
        <title>Draft genome sequence of Enterococcus plantarum TRW2 strain isolated from lettuce.</title>
        <authorList>
            <person name="Kim E.B."/>
            <person name="Marco M.L."/>
            <person name="Williams T.R."/>
            <person name="You I.H."/>
        </authorList>
    </citation>
    <scope>NUCLEOTIDE SEQUENCE [LARGE SCALE GENOMIC DNA]</scope>
    <source>
        <strain evidence="1 2">TRW2</strain>
    </source>
</reference>